<protein>
    <recommendedName>
        <fullName evidence="4">DNRLRE domain-containing protein</fullName>
    </recommendedName>
</protein>
<name>A0A7Y2E9L1_UNCEI</name>
<sequence length="180" mass="19714">MMKQGITKLIALCIFTLATSTASVADVARLAPDASALCPDDGSGGSHVVFLFDLSELRTGEGRVIDEAFLDWVVPNLSSDEEILFAVYRMESSWNAVQVATGLELPLWDSDEVSGWSIEPLDFQRHGGLVRLNLRPLVEDWLDGTQANHGVFVEFSDSPSVELASELNAARLIIRYGFVQ</sequence>
<evidence type="ECO:0000313" key="3">
    <source>
        <dbReference type="Proteomes" id="UP000547674"/>
    </source>
</evidence>
<comment type="caution">
    <text evidence="2">The sequence shown here is derived from an EMBL/GenBank/DDBJ whole genome shotgun (WGS) entry which is preliminary data.</text>
</comment>
<dbReference type="AlphaFoldDB" id="A0A7Y2E9L1"/>
<dbReference type="Proteomes" id="UP000547674">
    <property type="component" value="Unassembled WGS sequence"/>
</dbReference>
<evidence type="ECO:0000256" key="1">
    <source>
        <dbReference type="SAM" id="SignalP"/>
    </source>
</evidence>
<accession>A0A7Y2E9L1</accession>
<feature type="signal peptide" evidence="1">
    <location>
        <begin position="1"/>
        <end position="24"/>
    </location>
</feature>
<proteinExistence type="predicted"/>
<evidence type="ECO:0008006" key="4">
    <source>
        <dbReference type="Google" id="ProtNLM"/>
    </source>
</evidence>
<keyword evidence="1" id="KW-0732">Signal</keyword>
<reference evidence="2 3" key="1">
    <citation type="submission" date="2020-03" db="EMBL/GenBank/DDBJ databases">
        <title>Metabolic flexibility allows generalist bacteria to become dominant in a frequently disturbed ecosystem.</title>
        <authorList>
            <person name="Chen Y.-J."/>
            <person name="Leung P.M."/>
            <person name="Bay S.K."/>
            <person name="Hugenholtz P."/>
            <person name="Kessler A.J."/>
            <person name="Shelley G."/>
            <person name="Waite D.W."/>
            <person name="Cook P.L."/>
            <person name="Greening C."/>
        </authorList>
    </citation>
    <scope>NUCLEOTIDE SEQUENCE [LARGE SCALE GENOMIC DNA]</scope>
    <source>
        <strain evidence="2">SS_bin_28</strain>
    </source>
</reference>
<evidence type="ECO:0000313" key="2">
    <source>
        <dbReference type="EMBL" id="NNF07758.1"/>
    </source>
</evidence>
<dbReference type="EMBL" id="JABDJR010000541">
    <property type="protein sequence ID" value="NNF07758.1"/>
    <property type="molecule type" value="Genomic_DNA"/>
</dbReference>
<organism evidence="2 3">
    <name type="scientific">Eiseniibacteriota bacterium</name>
    <dbReference type="NCBI Taxonomy" id="2212470"/>
    <lineage>
        <taxon>Bacteria</taxon>
        <taxon>Candidatus Eiseniibacteriota</taxon>
    </lineage>
</organism>
<feature type="chain" id="PRO_5031072794" description="DNRLRE domain-containing protein" evidence="1">
    <location>
        <begin position="25"/>
        <end position="180"/>
    </location>
</feature>
<gene>
    <name evidence="2" type="ORF">HKN21_13425</name>
</gene>